<dbReference type="KEGG" id="vg:80518146"/>
<evidence type="ECO:0000256" key="1">
    <source>
        <dbReference type="SAM" id="Phobius"/>
    </source>
</evidence>
<name>A0A6N1NPK8_9VIRU</name>
<reference evidence="2" key="2">
    <citation type="journal article" date="2018" name="Nat. Commun.">
        <title>Tailed giant Tupanvirus possesses the most complete translational apparatus of the known virosphere.</title>
        <authorList>
            <person name="Abrahao J."/>
            <person name="Silva L."/>
            <person name="Silva L.S."/>
            <person name="Khalil J.Y.B."/>
            <person name="Rodrigues R."/>
            <person name="Arantes T."/>
            <person name="Assis F."/>
            <person name="Boratto P."/>
            <person name="Andrade M."/>
            <person name="Kroon E.G."/>
            <person name="Ribeiro B."/>
            <person name="Bergier I."/>
            <person name="Seligmann H."/>
            <person name="Ghigo E."/>
            <person name="Colson P."/>
            <person name="Levasseur A."/>
            <person name="Kroemer G."/>
            <person name="Raoult D."/>
            <person name="La Scola B."/>
        </authorList>
    </citation>
    <scope>NUCLEOTIDE SEQUENCE [LARGE SCALE GENOMIC DNA]</scope>
    <source>
        <strain evidence="2">Soda lake</strain>
    </source>
</reference>
<keyword evidence="1" id="KW-0472">Membrane</keyword>
<organism evidence="2">
    <name type="scientific">Tupanvirus soda lake</name>
    <dbReference type="NCBI Taxonomy" id="2126985"/>
    <lineage>
        <taxon>Viruses</taxon>
        <taxon>Varidnaviria</taxon>
        <taxon>Bamfordvirae</taxon>
        <taxon>Nucleocytoviricota</taxon>
        <taxon>Megaviricetes</taxon>
        <taxon>Imitervirales</taxon>
        <taxon>Mimiviridae</taxon>
        <taxon>Megamimivirinae</taxon>
        <taxon>Tupanvirus</taxon>
        <taxon>Tupanvirus salinum</taxon>
    </lineage>
</organism>
<dbReference type="RefSeq" id="YP_010781382.1">
    <property type="nucleotide sequence ID" value="NC_075039.1"/>
</dbReference>
<evidence type="ECO:0000313" key="2">
    <source>
        <dbReference type="EMBL" id="QKU34737.1"/>
    </source>
</evidence>
<protein>
    <submittedName>
        <fullName evidence="2">Uncharacterized protein</fullName>
    </submittedName>
</protein>
<dbReference type="EMBL" id="KY523104">
    <property type="protein sequence ID" value="QKU34737.1"/>
    <property type="molecule type" value="Genomic_DNA"/>
</dbReference>
<accession>A0A6N1NPK8</accession>
<keyword evidence="1" id="KW-0812">Transmembrane</keyword>
<feature type="transmembrane region" description="Helical" evidence="1">
    <location>
        <begin position="12"/>
        <end position="32"/>
    </location>
</feature>
<reference evidence="2" key="1">
    <citation type="submission" date="2017-01" db="EMBL/GenBank/DDBJ databases">
        <authorList>
            <person name="Assis F.L."/>
            <person name="Abrahao J.S."/>
            <person name="Silva L."/>
            <person name="Khalil J.B."/>
            <person name="Rodrigues R."/>
            <person name="Silva L.S."/>
            <person name="Arantes T."/>
            <person name="Boratto P."/>
            <person name="Andrade M."/>
            <person name="Kroon E.G."/>
            <person name="Ribeiro B."/>
            <person name="Bergier I."/>
            <person name="Seligmann H."/>
            <person name="Ghigo E."/>
            <person name="Colson P."/>
            <person name="Levasseur A."/>
            <person name="Raoult D."/>
            <person name="Scola B.L."/>
        </authorList>
    </citation>
    <scope>NUCLEOTIDE SEQUENCE</scope>
    <source>
        <strain evidence="2">Soda lake</strain>
    </source>
</reference>
<keyword evidence="1" id="KW-1133">Transmembrane helix</keyword>
<dbReference type="GeneID" id="80518146"/>
<sequence>MESSNNTKRNVIIFIVVVIFLAIIGGVIYWMLYKTPNPTQAPITPPVSPVTPPQVNPVTPPQINPVTPPQVNPATPPPVNPVTPPIAPAILNPTDWACIENIYTPLQVNQNNEIQCASTDGNNCLWLDNETNCQKELVAVKLIENTSILRNELKPVVCTNSQYNQPGHWCYNSKAYYLRNN</sequence>
<proteinExistence type="predicted"/>